<protein>
    <submittedName>
        <fullName evidence="1">Uncharacterized protein</fullName>
    </submittedName>
</protein>
<dbReference type="Proteomes" id="UP000272729">
    <property type="component" value="Unassembled WGS sequence"/>
</dbReference>
<evidence type="ECO:0000313" key="1">
    <source>
        <dbReference type="EMBL" id="RKT74391.1"/>
    </source>
</evidence>
<organism evidence="1 2">
    <name type="scientific">Saccharothrix variisporea</name>
    <dbReference type="NCBI Taxonomy" id="543527"/>
    <lineage>
        <taxon>Bacteria</taxon>
        <taxon>Bacillati</taxon>
        <taxon>Actinomycetota</taxon>
        <taxon>Actinomycetes</taxon>
        <taxon>Pseudonocardiales</taxon>
        <taxon>Pseudonocardiaceae</taxon>
        <taxon>Saccharothrix</taxon>
    </lineage>
</organism>
<accession>A0A495XIR9</accession>
<comment type="caution">
    <text evidence="1">The sequence shown here is derived from an EMBL/GenBank/DDBJ whole genome shotgun (WGS) entry which is preliminary data.</text>
</comment>
<sequence length="65" mass="6787">MTRTATLAVDTADLAQVDEEALVQWSAAHLADCTANATSASNPAITTSVTCCGWPPADNNRPRLT</sequence>
<gene>
    <name evidence="1" type="ORF">DFJ66_7740</name>
</gene>
<reference evidence="1 2" key="1">
    <citation type="submission" date="2018-10" db="EMBL/GenBank/DDBJ databases">
        <title>Sequencing the genomes of 1000 actinobacteria strains.</title>
        <authorList>
            <person name="Klenk H.-P."/>
        </authorList>
    </citation>
    <scope>NUCLEOTIDE SEQUENCE [LARGE SCALE GENOMIC DNA]</scope>
    <source>
        <strain evidence="1 2">DSM 43911</strain>
    </source>
</reference>
<keyword evidence="2" id="KW-1185">Reference proteome</keyword>
<evidence type="ECO:0000313" key="2">
    <source>
        <dbReference type="Proteomes" id="UP000272729"/>
    </source>
</evidence>
<name>A0A495XIR9_9PSEU</name>
<proteinExistence type="predicted"/>
<dbReference type="AlphaFoldDB" id="A0A495XIR9"/>
<dbReference type="EMBL" id="RBXR01000001">
    <property type="protein sequence ID" value="RKT74391.1"/>
    <property type="molecule type" value="Genomic_DNA"/>
</dbReference>